<evidence type="ECO:0000256" key="17">
    <source>
        <dbReference type="ARBA" id="ARBA00049397"/>
    </source>
</evidence>
<evidence type="ECO:0000313" key="21">
    <source>
        <dbReference type="Proteomes" id="UP000515156"/>
    </source>
</evidence>
<sequence>MLSVAAGLWLLLAGAFLAALLVHLGSVLPGGLFQELIRYGKTQSGVVRPWGRLPAAHRAYHFPKRWFSHFYFVSVVWNGFLLLLLGRALFSKVPFPAWLQAVLRALNKESEYQNLGAELSVFLVLELLWLHSVRRLMECLFLSVFSPGVIHLVQYCFGLGYYVILGLTVLSQVSLEVSTVSLSDLVDQARWHQILGILIYIWASCHQFHCHVILASLRRSKSGEVVNLDHSVPYGDWFESVSCPHYFAELLIYVAMGVTFGGWNLTWWLVVLYVLFNQALAAVLCHEFYQRNFISYPKHRKALIPFLF</sequence>
<dbReference type="PANTHER" id="PTHR14624:SF0">
    <property type="entry name" value="POLYPRENOL REDUCTASE"/>
    <property type="match status" value="1"/>
</dbReference>
<evidence type="ECO:0000256" key="18">
    <source>
        <dbReference type="ARBA" id="ARBA00049427"/>
    </source>
</evidence>
<evidence type="ECO:0000313" key="22">
    <source>
        <dbReference type="RefSeq" id="XP_030047256.1"/>
    </source>
</evidence>
<dbReference type="CTD" id="79644"/>
<evidence type="ECO:0000256" key="11">
    <source>
        <dbReference type="ARBA" id="ARBA00023136"/>
    </source>
</evidence>
<dbReference type="InterPro" id="IPR039698">
    <property type="entry name" value="Dfg10/SRD5A3"/>
</dbReference>
<evidence type="ECO:0000256" key="6">
    <source>
        <dbReference type="ARBA" id="ARBA00022824"/>
    </source>
</evidence>
<feature type="domain" description="3-oxo-5-alpha-steroid 4-dehydrogenase C-terminal" evidence="20">
    <location>
        <begin position="190"/>
        <end position="308"/>
    </location>
</feature>
<comment type="similarity">
    <text evidence="13 19">Belongs to the steroid 5-alpha reductase family. Polyprenal reductase subfamily.</text>
</comment>
<comment type="subcellular location">
    <subcellularLocation>
        <location evidence="1">Endoplasmic reticulum membrane</location>
        <topology evidence="1">Multi-pass membrane protein</topology>
    </subcellularLocation>
</comment>
<keyword evidence="5 19" id="KW-0812">Transmembrane</keyword>
<protein>
    <recommendedName>
        <fullName evidence="14 19">Polyprenal reductase</fullName>
        <ecNumber evidence="3 19">1.3.1.22</ecNumber>
        <ecNumber evidence="4 19">1.3.1.94</ecNumber>
    </recommendedName>
</protein>
<comment type="catalytic activity">
    <reaction evidence="17">
        <text>17beta-hydroxy-5alpha-androstan-3-one + NADP(+) = testosterone + NADPH + H(+)</text>
        <dbReference type="Rhea" id="RHEA:50820"/>
        <dbReference type="ChEBI" id="CHEBI:15378"/>
        <dbReference type="ChEBI" id="CHEBI:16330"/>
        <dbReference type="ChEBI" id="CHEBI:17347"/>
        <dbReference type="ChEBI" id="CHEBI:57783"/>
        <dbReference type="ChEBI" id="CHEBI:58349"/>
        <dbReference type="EC" id="1.3.1.22"/>
    </reaction>
    <physiologicalReaction direction="right-to-left" evidence="17">
        <dbReference type="Rhea" id="RHEA:50822"/>
    </physiologicalReaction>
</comment>
<dbReference type="GO" id="GO:0006488">
    <property type="term" value="P:dolichol-linked oligosaccharide biosynthetic process"/>
    <property type="evidence" value="ECO:0007669"/>
    <property type="project" value="UniProtKB-UniRule"/>
</dbReference>
<dbReference type="Pfam" id="PF02544">
    <property type="entry name" value="Steroid_dh"/>
    <property type="match status" value="1"/>
</dbReference>
<dbReference type="PANTHER" id="PTHR14624">
    <property type="entry name" value="DFG10 PROTEIN"/>
    <property type="match status" value="1"/>
</dbReference>
<dbReference type="EC" id="1.3.1.22" evidence="3 19"/>
<comment type="catalytic activity">
    <reaction evidence="15">
        <text>androst-4-ene-3,17-dione + NADPH + H(+) = 5alpha-androstan-3,17-dione + NADP(+)</text>
        <dbReference type="Rhea" id="RHEA:50816"/>
        <dbReference type="ChEBI" id="CHEBI:15378"/>
        <dbReference type="ChEBI" id="CHEBI:15994"/>
        <dbReference type="ChEBI" id="CHEBI:16422"/>
        <dbReference type="ChEBI" id="CHEBI:57783"/>
        <dbReference type="ChEBI" id="CHEBI:58349"/>
    </reaction>
    <physiologicalReaction direction="right-to-left" evidence="15">
        <dbReference type="Rhea" id="RHEA:50818"/>
    </physiologicalReaction>
</comment>
<dbReference type="Proteomes" id="UP000515156">
    <property type="component" value="Chromosome 2"/>
</dbReference>
<dbReference type="EC" id="1.3.1.94" evidence="4 19"/>
<comment type="caution">
    <text evidence="19">Lacks conserved residue(s) required for the propagation of feature annotation.</text>
</comment>
<evidence type="ECO:0000256" key="14">
    <source>
        <dbReference type="ARBA" id="ARBA00047186"/>
    </source>
</evidence>
<gene>
    <name evidence="22" type="primary">SRD5A3</name>
</gene>
<keyword evidence="11 19" id="KW-0472">Membrane</keyword>
<dbReference type="GeneID" id="115461532"/>
<dbReference type="RefSeq" id="XP_030047256.1">
    <property type="nucleotide sequence ID" value="XM_030191396.1"/>
</dbReference>
<dbReference type="FunCoup" id="A0A6P7X1L3">
    <property type="interactions" value="898"/>
</dbReference>
<keyword evidence="6 19" id="KW-0256">Endoplasmic reticulum</keyword>
<dbReference type="KEGG" id="muo:115461532"/>
<proteinExistence type="inferred from homology"/>
<keyword evidence="21" id="KW-1185">Reference proteome</keyword>
<dbReference type="InParanoid" id="A0A6P7X1L3"/>
<comment type="catalytic activity">
    <reaction evidence="18 19">
        <text>a di-trans,poly-cis-dolichal + NADP(+) = a di-trans,poly-cis-polyprenal + NADPH + H(+)</text>
        <dbReference type="Rhea" id="RHEA:80727"/>
        <dbReference type="Rhea" id="RHEA-COMP:19536"/>
        <dbReference type="Rhea" id="RHEA-COMP:19537"/>
        <dbReference type="ChEBI" id="CHEBI:15378"/>
        <dbReference type="ChEBI" id="CHEBI:57783"/>
        <dbReference type="ChEBI" id="CHEBI:58349"/>
        <dbReference type="ChEBI" id="CHEBI:231623"/>
        <dbReference type="ChEBI" id="CHEBI:231637"/>
        <dbReference type="EC" id="1.3.1.94"/>
    </reaction>
    <physiologicalReaction direction="right-to-left" evidence="18 19">
        <dbReference type="Rhea" id="RHEA:80729"/>
    </physiologicalReaction>
</comment>
<dbReference type="GO" id="GO:0016095">
    <property type="term" value="P:polyprenol catabolic process"/>
    <property type="evidence" value="ECO:0007669"/>
    <property type="project" value="UniProtKB-UniRule"/>
</dbReference>
<dbReference type="GO" id="GO:0102389">
    <property type="term" value="F:polyprenol reductase activity"/>
    <property type="evidence" value="ECO:0007669"/>
    <property type="project" value="UniProtKB-UniRule"/>
</dbReference>
<dbReference type="OrthoDB" id="541710at2759"/>
<evidence type="ECO:0000256" key="15">
    <source>
        <dbReference type="ARBA" id="ARBA00048095"/>
    </source>
</evidence>
<dbReference type="AlphaFoldDB" id="A0A6P7X1L3"/>
<evidence type="ECO:0000256" key="1">
    <source>
        <dbReference type="ARBA" id="ARBA00004477"/>
    </source>
</evidence>
<dbReference type="FunFam" id="1.20.120.1630:FF:000021">
    <property type="entry name" value="Polyprenol reductase 1"/>
    <property type="match status" value="1"/>
</dbReference>
<evidence type="ECO:0000259" key="20">
    <source>
        <dbReference type="Pfam" id="PF02544"/>
    </source>
</evidence>
<evidence type="ECO:0000256" key="5">
    <source>
        <dbReference type="ARBA" id="ARBA00022692"/>
    </source>
</evidence>
<organism evidence="21 22">
    <name type="scientific">Microcaecilia unicolor</name>
    <dbReference type="NCBI Taxonomy" id="1415580"/>
    <lineage>
        <taxon>Eukaryota</taxon>
        <taxon>Metazoa</taxon>
        <taxon>Chordata</taxon>
        <taxon>Craniata</taxon>
        <taxon>Vertebrata</taxon>
        <taxon>Euteleostomi</taxon>
        <taxon>Amphibia</taxon>
        <taxon>Gymnophiona</taxon>
        <taxon>Siphonopidae</taxon>
        <taxon>Microcaecilia</taxon>
    </lineage>
</organism>
<dbReference type="InterPro" id="IPR001104">
    <property type="entry name" value="3-oxo-5_a-steroid_4-DH_C"/>
</dbReference>
<dbReference type="GO" id="GO:0047751">
    <property type="term" value="F:3-oxo-5-alpha-steroid 4-dehydrogenase (NADP+) activity"/>
    <property type="evidence" value="ECO:0007669"/>
    <property type="project" value="UniProtKB-UniRule"/>
</dbReference>
<reference evidence="22" key="1">
    <citation type="submission" date="2025-08" db="UniProtKB">
        <authorList>
            <consortium name="RefSeq"/>
        </authorList>
    </citation>
    <scope>IDENTIFICATION</scope>
</reference>
<evidence type="ECO:0000256" key="2">
    <source>
        <dbReference type="ARBA" id="ARBA00004922"/>
    </source>
</evidence>
<keyword evidence="9 19" id="KW-0560">Oxidoreductase</keyword>
<comment type="pathway">
    <text evidence="2 19">Protein modification; protein glycosylation.</text>
</comment>
<dbReference type="GO" id="GO:0005789">
    <property type="term" value="C:endoplasmic reticulum membrane"/>
    <property type="evidence" value="ECO:0007669"/>
    <property type="project" value="UniProtKB-SubCell"/>
</dbReference>
<keyword evidence="8 19" id="KW-1133">Transmembrane helix</keyword>
<feature type="transmembrane region" description="Helical" evidence="19">
    <location>
        <begin position="152"/>
        <end position="173"/>
    </location>
</feature>
<keyword evidence="7 19" id="KW-0521">NADP</keyword>
<evidence type="ECO:0000256" key="16">
    <source>
        <dbReference type="ARBA" id="ARBA00048765"/>
    </source>
</evidence>
<comment type="catalytic activity">
    <reaction evidence="16">
        <text>a 3-oxo-5alpha-steroid + NADP(+) = a 3-oxo-Delta(4)-steroid + NADPH + H(+)</text>
        <dbReference type="Rhea" id="RHEA:54384"/>
        <dbReference type="ChEBI" id="CHEBI:13601"/>
        <dbReference type="ChEBI" id="CHEBI:15378"/>
        <dbReference type="ChEBI" id="CHEBI:47909"/>
        <dbReference type="ChEBI" id="CHEBI:57783"/>
        <dbReference type="ChEBI" id="CHEBI:58349"/>
        <dbReference type="EC" id="1.3.1.22"/>
    </reaction>
    <physiologicalReaction direction="right-to-left" evidence="16">
        <dbReference type="Rhea" id="RHEA:54386"/>
    </physiologicalReaction>
</comment>
<evidence type="ECO:0000256" key="19">
    <source>
        <dbReference type="RuleBase" id="RU367081"/>
    </source>
</evidence>
<evidence type="ECO:0000256" key="7">
    <source>
        <dbReference type="ARBA" id="ARBA00022857"/>
    </source>
</evidence>
<keyword evidence="10" id="KW-0443">Lipid metabolism</keyword>
<evidence type="ECO:0000256" key="9">
    <source>
        <dbReference type="ARBA" id="ARBA00023002"/>
    </source>
</evidence>
<comment type="function">
    <text evidence="12">Plays a key role in early steps of protein N-linked glycosylation by being involved in the conversion of polyprenol into dolichol. Acts as a polyprenal reductase that mediates the reduction of polyprenal into dolichal in a NADP-dependent mechanism. Dolichols are required for the synthesis of dolichol-linked monosaccharides and the oligosaccharide precursor used for N-glycosylation. Also able to convert testosterone (T) into 5-alpha-dihydrotestosterone (DHT).</text>
</comment>
<evidence type="ECO:0000256" key="12">
    <source>
        <dbReference type="ARBA" id="ARBA00045898"/>
    </source>
</evidence>
<evidence type="ECO:0000256" key="4">
    <source>
        <dbReference type="ARBA" id="ARBA00012522"/>
    </source>
</evidence>
<accession>A0A6P7X1L3</accession>
<evidence type="ECO:0000256" key="13">
    <source>
        <dbReference type="ARBA" id="ARBA00046320"/>
    </source>
</evidence>
<evidence type="ECO:0000256" key="10">
    <source>
        <dbReference type="ARBA" id="ARBA00023098"/>
    </source>
</evidence>
<name>A0A6P7X1L3_9AMPH</name>
<dbReference type="GO" id="GO:0160198">
    <property type="term" value="F:polyprenal reductase activity"/>
    <property type="evidence" value="ECO:0007669"/>
    <property type="project" value="UniProtKB-EC"/>
</dbReference>
<dbReference type="UniPathway" id="UPA00378"/>
<evidence type="ECO:0000256" key="3">
    <source>
        <dbReference type="ARBA" id="ARBA00012049"/>
    </source>
</evidence>
<dbReference type="PROSITE" id="PS50244">
    <property type="entry name" value="S5A_REDUCTASE"/>
    <property type="match status" value="1"/>
</dbReference>
<evidence type="ECO:0000256" key="8">
    <source>
        <dbReference type="ARBA" id="ARBA00022989"/>
    </source>
</evidence>
<feature type="transmembrane region" description="Helical" evidence="19">
    <location>
        <begin position="70"/>
        <end position="90"/>
    </location>
</feature>